<feature type="signal peptide" evidence="2">
    <location>
        <begin position="1"/>
        <end position="23"/>
    </location>
</feature>
<keyword evidence="1" id="KW-1133">Transmembrane helix</keyword>
<gene>
    <name evidence="3" type="ORF">KFL_000290210</name>
</gene>
<feature type="transmembrane region" description="Helical" evidence="1">
    <location>
        <begin position="172"/>
        <end position="192"/>
    </location>
</feature>
<sequence>MATLHTTCTALLLTIFLIPDYLSLSPVLAVETCLDGSTAAMSCTGQECSAPLCPRFPTAQCNPDPCNECRPSYNIQKAALPAPATTVSCNCSDNSLPLTCVPNPCTVLFCLARPNAICISDYCNGCNAVFYNRDGSGPVDCGVQTSFSGNVTLAGNPFVLAAPPPPPPPSAATLPALPYLLLLSLLSLLFVLRRS</sequence>
<dbReference type="AlphaFoldDB" id="A0A1Y1HQV6"/>
<keyword evidence="2" id="KW-0732">Signal</keyword>
<name>A0A1Y1HQV6_KLENI</name>
<dbReference type="EMBL" id="DF236978">
    <property type="protein sequence ID" value="GAQ79371.1"/>
    <property type="molecule type" value="Genomic_DNA"/>
</dbReference>
<evidence type="ECO:0000256" key="1">
    <source>
        <dbReference type="SAM" id="Phobius"/>
    </source>
</evidence>
<keyword evidence="1" id="KW-0472">Membrane</keyword>
<proteinExistence type="predicted"/>
<accession>A0A1Y1HQV6</accession>
<reference evidence="3 4" key="1">
    <citation type="journal article" date="2014" name="Nat. Commun.">
        <title>Klebsormidium flaccidum genome reveals primary factors for plant terrestrial adaptation.</title>
        <authorList>
            <person name="Hori K."/>
            <person name="Maruyama F."/>
            <person name="Fujisawa T."/>
            <person name="Togashi T."/>
            <person name="Yamamoto N."/>
            <person name="Seo M."/>
            <person name="Sato S."/>
            <person name="Yamada T."/>
            <person name="Mori H."/>
            <person name="Tajima N."/>
            <person name="Moriyama T."/>
            <person name="Ikeuchi M."/>
            <person name="Watanabe M."/>
            <person name="Wada H."/>
            <person name="Kobayashi K."/>
            <person name="Saito M."/>
            <person name="Masuda T."/>
            <person name="Sasaki-Sekimoto Y."/>
            <person name="Mashiguchi K."/>
            <person name="Awai K."/>
            <person name="Shimojima M."/>
            <person name="Masuda S."/>
            <person name="Iwai M."/>
            <person name="Nobusawa T."/>
            <person name="Narise T."/>
            <person name="Kondo S."/>
            <person name="Saito H."/>
            <person name="Sato R."/>
            <person name="Murakawa M."/>
            <person name="Ihara Y."/>
            <person name="Oshima-Yamada Y."/>
            <person name="Ohtaka K."/>
            <person name="Satoh M."/>
            <person name="Sonobe K."/>
            <person name="Ishii M."/>
            <person name="Ohtani R."/>
            <person name="Kanamori-Sato M."/>
            <person name="Honoki R."/>
            <person name="Miyazaki D."/>
            <person name="Mochizuki H."/>
            <person name="Umetsu J."/>
            <person name="Higashi K."/>
            <person name="Shibata D."/>
            <person name="Kamiya Y."/>
            <person name="Sato N."/>
            <person name="Nakamura Y."/>
            <person name="Tabata S."/>
            <person name="Ida S."/>
            <person name="Kurokawa K."/>
            <person name="Ohta H."/>
        </authorList>
    </citation>
    <scope>NUCLEOTIDE SEQUENCE [LARGE SCALE GENOMIC DNA]</scope>
    <source>
        <strain evidence="3 4">NIES-2285</strain>
    </source>
</reference>
<evidence type="ECO:0000256" key="2">
    <source>
        <dbReference type="SAM" id="SignalP"/>
    </source>
</evidence>
<organism evidence="3 4">
    <name type="scientific">Klebsormidium nitens</name>
    <name type="common">Green alga</name>
    <name type="synonym">Ulothrix nitens</name>
    <dbReference type="NCBI Taxonomy" id="105231"/>
    <lineage>
        <taxon>Eukaryota</taxon>
        <taxon>Viridiplantae</taxon>
        <taxon>Streptophyta</taxon>
        <taxon>Klebsormidiophyceae</taxon>
        <taxon>Klebsormidiales</taxon>
        <taxon>Klebsormidiaceae</taxon>
        <taxon>Klebsormidium</taxon>
    </lineage>
</organism>
<keyword evidence="4" id="KW-1185">Reference proteome</keyword>
<evidence type="ECO:0000313" key="4">
    <source>
        <dbReference type="Proteomes" id="UP000054558"/>
    </source>
</evidence>
<keyword evidence="1" id="KW-0812">Transmembrane</keyword>
<evidence type="ECO:0000313" key="3">
    <source>
        <dbReference type="EMBL" id="GAQ79371.1"/>
    </source>
</evidence>
<protein>
    <submittedName>
        <fullName evidence="3">Uncharacterized protein</fullName>
    </submittedName>
</protein>
<dbReference type="OrthoDB" id="10037294at2759"/>
<dbReference type="Proteomes" id="UP000054558">
    <property type="component" value="Unassembled WGS sequence"/>
</dbReference>
<feature type="chain" id="PRO_5012575756" evidence="2">
    <location>
        <begin position="24"/>
        <end position="195"/>
    </location>
</feature>
<dbReference type="OMA" id="QCIVDIC"/>